<proteinExistence type="predicted"/>
<protein>
    <submittedName>
        <fullName evidence="3">Sulfotransferase family protein</fullName>
    </submittedName>
</protein>
<dbReference type="Proteomes" id="UP000199377">
    <property type="component" value="Unassembled WGS sequence"/>
</dbReference>
<evidence type="ECO:0000313" key="3">
    <source>
        <dbReference type="EMBL" id="SFH84255.1"/>
    </source>
</evidence>
<accession>A0A1I3DC05</accession>
<dbReference type="RefSeq" id="WP_092858606.1">
    <property type="nucleotide sequence ID" value="NZ_FOQH01000002.1"/>
</dbReference>
<keyword evidence="2" id="KW-0472">Membrane</keyword>
<evidence type="ECO:0000313" key="4">
    <source>
        <dbReference type="Proteomes" id="UP000199377"/>
    </source>
</evidence>
<dbReference type="SUPFAM" id="SSF52540">
    <property type="entry name" value="P-loop containing nucleoside triphosphate hydrolases"/>
    <property type="match status" value="1"/>
</dbReference>
<dbReference type="GO" id="GO:0016740">
    <property type="term" value="F:transferase activity"/>
    <property type="evidence" value="ECO:0007669"/>
    <property type="project" value="UniProtKB-KW"/>
</dbReference>
<dbReference type="STRING" id="1114924.SAMN05216258_102502"/>
<feature type="region of interest" description="Disordered" evidence="1">
    <location>
        <begin position="494"/>
        <end position="517"/>
    </location>
</feature>
<dbReference type="EMBL" id="FOQH01000002">
    <property type="protein sequence ID" value="SFH84255.1"/>
    <property type="molecule type" value="Genomic_DNA"/>
</dbReference>
<reference evidence="3 4" key="1">
    <citation type="submission" date="2016-10" db="EMBL/GenBank/DDBJ databases">
        <authorList>
            <person name="de Groot N.N."/>
        </authorList>
    </citation>
    <scope>NUCLEOTIDE SEQUENCE [LARGE SCALE GENOMIC DNA]</scope>
    <source>
        <strain evidence="3 4">CGMCC 1.11030</strain>
    </source>
</reference>
<evidence type="ECO:0000256" key="1">
    <source>
        <dbReference type="SAM" id="MobiDB-lite"/>
    </source>
</evidence>
<dbReference type="Pfam" id="PF13469">
    <property type="entry name" value="Sulfotransfer_3"/>
    <property type="match status" value="1"/>
</dbReference>
<keyword evidence="3" id="KW-0808">Transferase</keyword>
<dbReference type="AlphaFoldDB" id="A0A1I3DC05"/>
<gene>
    <name evidence="3" type="ORF">SAMN05216258_102502</name>
</gene>
<feature type="transmembrane region" description="Helical" evidence="2">
    <location>
        <begin position="99"/>
        <end position="121"/>
    </location>
</feature>
<keyword evidence="2" id="KW-1133">Transmembrane helix</keyword>
<name>A0A1I3DC05_9RHOB</name>
<keyword evidence="4" id="KW-1185">Reference proteome</keyword>
<feature type="transmembrane region" description="Helical" evidence="2">
    <location>
        <begin position="64"/>
        <end position="87"/>
    </location>
</feature>
<evidence type="ECO:0000256" key="2">
    <source>
        <dbReference type="SAM" id="Phobius"/>
    </source>
</evidence>
<dbReference type="Gene3D" id="3.40.50.300">
    <property type="entry name" value="P-loop containing nucleotide triphosphate hydrolases"/>
    <property type="match status" value="1"/>
</dbReference>
<organism evidence="3 4">
    <name type="scientific">Albimonas pacifica</name>
    <dbReference type="NCBI Taxonomy" id="1114924"/>
    <lineage>
        <taxon>Bacteria</taxon>
        <taxon>Pseudomonadati</taxon>
        <taxon>Pseudomonadota</taxon>
        <taxon>Alphaproteobacteria</taxon>
        <taxon>Rhodobacterales</taxon>
        <taxon>Paracoccaceae</taxon>
        <taxon>Albimonas</taxon>
    </lineage>
</organism>
<keyword evidence="2" id="KW-0812">Transmembrane</keyword>
<sequence length="517" mass="55892">MILAALLLSVLVFVAALRLTRVEPAARRTLATAREASAAMRDPTLDDDAKEALARRAAGRMLGAFAHLALAGAAALAAAGAVVWAGAQAGLYTLAGAEAVATGWPFLAGSTVFAILAWIAVSRLPRRDAAADDAADADPEVPYGAADRALHRIGFATLGVQRRMAQTEAERHAAAIDLAHARRPIFIASLPRAGTTVTLQALASLPELASATYRHMPFPLFPLTWGETSRRFRREASEAERAHGDGLSVGFDSPEAFEEPAWMAWWPEHYRGGVVRAWAPDERREGFERFMRSHMARVVAAERRHGTRPEARRYVAKNNAGIARIGLLHATFPDASVVVPVRHPWAQVASLMRQHARFERLHRKDPFGRRYMEGLGHFEFGQALRPLAFGTARPDRARAHEPAFWLEIWCAAFETLLAQAGPRTILVDHEALSADPAPHLAALAEALALDDPAALVAQAGRLRPGRTVPAPDAPAELLARAEALHRALVARALRPHPTPQPEPAFAGEAPTSIRSAS</sequence>
<dbReference type="OrthoDB" id="9777890at2"/>
<dbReference type="InterPro" id="IPR027417">
    <property type="entry name" value="P-loop_NTPase"/>
</dbReference>